<dbReference type="GO" id="GO:0004706">
    <property type="term" value="F:JUN kinase kinase kinase activity"/>
    <property type="evidence" value="ECO:0007669"/>
    <property type="project" value="TreeGrafter"/>
</dbReference>
<dbReference type="PRINTS" id="PR00109">
    <property type="entry name" value="TYRKINASE"/>
</dbReference>
<evidence type="ECO:0000256" key="3">
    <source>
        <dbReference type="ARBA" id="ARBA00012406"/>
    </source>
</evidence>
<protein>
    <recommendedName>
        <fullName evidence="3">mitogen-activated protein kinase kinase kinase</fullName>
        <ecNumber evidence="3">2.7.11.25</ecNumber>
    </recommendedName>
</protein>
<comment type="catalytic activity">
    <reaction evidence="11">
        <text>L-threonyl-[protein] + ATP = O-phospho-L-threonyl-[protein] + ADP + H(+)</text>
        <dbReference type="Rhea" id="RHEA:46608"/>
        <dbReference type="Rhea" id="RHEA-COMP:11060"/>
        <dbReference type="Rhea" id="RHEA-COMP:11605"/>
        <dbReference type="ChEBI" id="CHEBI:15378"/>
        <dbReference type="ChEBI" id="CHEBI:30013"/>
        <dbReference type="ChEBI" id="CHEBI:30616"/>
        <dbReference type="ChEBI" id="CHEBI:61977"/>
        <dbReference type="ChEBI" id="CHEBI:456216"/>
        <dbReference type="EC" id="2.7.11.25"/>
    </reaction>
</comment>
<dbReference type="AlphaFoldDB" id="A0A0K8TLL2"/>
<evidence type="ECO:0000256" key="9">
    <source>
        <dbReference type="ARBA" id="ARBA00022777"/>
    </source>
</evidence>
<feature type="domain" description="Protein kinase" evidence="15">
    <location>
        <begin position="1"/>
        <end position="185"/>
    </location>
</feature>
<keyword evidence="13" id="KW-0175">Coiled coil</keyword>
<evidence type="ECO:0000313" key="16">
    <source>
        <dbReference type="EMBL" id="JAI14810.1"/>
    </source>
</evidence>
<feature type="coiled-coil region" evidence="13">
    <location>
        <begin position="189"/>
        <end position="225"/>
    </location>
</feature>
<evidence type="ECO:0000256" key="1">
    <source>
        <dbReference type="ARBA" id="ARBA00001946"/>
    </source>
</evidence>
<evidence type="ECO:0000256" key="7">
    <source>
        <dbReference type="ARBA" id="ARBA00022737"/>
    </source>
</evidence>
<comment type="cofactor">
    <cofactor evidence="1">
        <name>Mg(2+)</name>
        <dbReference type="ChEBI" id="CHEBI:18420"/>
    </cofactor>
</comment>
<dbReference type="SMART" id="SM00220">
    <property type="entry name" value="S_TKc"/>
    <property type="match status" value="1"/>
</dbReference>
<evidence type="ECO:0000256" key="13">
    <source>
        <dbReference type="SAM" id="Coils"/>
    </source>
</evidence>
<comment type="catalytic activity">
    <reaction evidence="12">
        <text>L-seryl-[protein] + ATP = O-phospho-L-seryl-[protein] + ADP + H(+)</text>
        <dbReference type="Rhea" id="RHEA:17989"/>
        <dbReference type="Rhea" id="RHEA-COMP:9863"/>
        <dbReference type="Rhea" id="RHEA-COMP:11604"/>
        <dbReference type="ChEBI" id="CHEBI:15378"/>
        <dbReference type="ChEBI" id="CHEBI:29999"/>
        <dbReference type="ChEBI" id="CHEBI:30616"/>
        <dbReference type="ChEBI" id="CHEBI:83421"/>
        <dbReference type="ChEBI" id="CHEBI:456216"/>
        <dbReference type="EC" id="2.7.11.25"/>
    </reaction>
</comment>
<feature type="non-terminal residue" evidence="16">
    <location>
        <position position="1"/>
    </location>
</feature>
<organism evidence="16">
    <name type="scientific">Tabanus bromius</name>
    <name type="common">Band-eyed brown horse fly</name>
    <dbReference type="NCBI Taxonomy" id="304241"/>
    <lineage>
        <taxon>Eukaryota</taxon>
        <taxon>Metazoa</taxon>
        <taxon>Ecdysozoa</taxon>
        <taxon>Arthropoda</taxon>
        <taxon>Hexapoda</taxon>
        <taxon>Insecta</taxon>
        <taxon>Pterygota</taxon>
        <taxon>Neoptera</taxon>
        <taxon>Endopterygota</taxon>
        <taxon>Diptera</taxon>
        <taxon>Brachycera</taxon>
        <taxon>Tabanomorpha</taxon>
        <taxon>Tabanoidea</taxon>
        <taxon>Tabanidae</taxon>
        <taxon>Tabanus</taxon>
    </lineage>
</organism>
<dbReference type="Pfam" id="PF07714">
    <property type="entry name" value="PK_Tyr_Ser-Thr"/>
    <property type="match status" value="1"/>
</dbReference>
<dbReference type="EC" id="2.7.11.25" evidence="3"/>
<dbReference type="GO" id="GO:0006950">
    <property type="term" value="P:response to stress"/>
    <property type="evidence" value="ECO:0007669"/>
    <property type="project" value="UniProtKB-ARBA"/>
</dbReference>
<keyword evidence="6" id="KW-0808">Transferase</keyword>
<dbReference type="EMBL" id="GDAI01002793">
    <property type="protein sequence ID" value="JAI14810.1"/>
    <property type="molecule type" value="mRNA"/>
</dbReference>
<keyword evidence="7" id="KW-0677">Repeat</keyword>
<sequence>RKIPPDVLVNWAIQIARGMNYLHNEAPISIIHRDLKSSNVLIHEIIEGDNLDNKTLKITDFGLAREAYTTTRMSAAGTYAWMPPEVIKRGTYSKASDVWSYGVLLWELLTGETPYKGFDSLSVAYGVAVNSLALPIPKTCPEAWGKLMKSCWECDPHKRPTFKDILQKLEDVARSGFTQTPHESFHTMQDGWKKEIAEVLQELRMKEKELRCKEEELIRVQLQQRQIEKTLLQREQELNAREIELVGRELNITLITQNTPTPKKRRGKFSKMRLKLLKREPGQISLPLDFRHTITTIRDKPRPRTDTPPGSPAISGLRVIALPADGVKGKTWGPSTLHQRERSHLPALRPTVWTPQFSKSAPNLDKSRTAGGHIVIGAGSNSGTGTAQSSTIVNASSIGSRHDILGKSHDRGLDVYKNSSLDHSKLIPITSTTTITSTTSTATVVIPIDMNSYTNDDSNQNDNRYNHPYHRNQNRNGNRYNQTINRYDDDDYDDEDDDDDAGVTGCFSFRKNSDYNNSSYSNYNNSGGYDRYLNDRRGGKKHSLDSKIPDMNSSSRKSGNSSINSNSLLSNKQCTLDNVTYDRVFYRDLQKSLEQIFSRDDYINRRLNRAEKVSSKSSGDLTMYNYHDDDLERDKDGSESGGYRFIRVGSGSQFPRDCFFRSKQSKCSDDNNNDDEDDHGRTTNDDADSEDVSVSTKNDSNLEDNLAALNLNSTERSFSYNNGGSISFDERTNSMCSDHSSSVDTSIPSRKSSVTFRAVHTTSNNQSATNNNSFDTINYSGGQGELSEASSSFSYVSNSDDELSVSSLKDTERTIKKSLLKISSKKNKSSDDPEILLIQQIPQGTKLNSELRINIAKQELHESDIEPKHPHIPHNQHHRSQFAKSKIEKPEKSKKIKDWRKIFNFSGLRNSKKLVQNSNSVYKKFTNRSNDITECLIKNSSNHDEDCKNPILTPPIEDANDTKFQLVAPTTSAVKASTPPADDCEKLCTPRKHFYKKSATK</sequence>
<evidence type="ECO:0000256" key="11">
    <source>
        <dbReference type="ARBA" id="ARBA00047559"/>
    </source>
</evidence>
<dbReference type="InterPro" id="IPR051681">
    <property type="entry name" value="Ser/Thr_Kinases-Pseudokinases"/>
</dbReference>
<dbReference type="Gene3D" id="1.10.510.10">
    <property type="entry name" value="Transferase(Phosphotransferase) domain 1"/>
    <property type="match status" value="1"/>
</dbReference>
<dbReference type="InterPro" id="IPR008271">
    <property type="entry name" value="Ser/Thr_kinase_AS"/>
</dbReference>
<evidence type="ECO:0000256" key="12">
    <source>
        <dbReference type="ARBA" id="ARBA00048329"/>
    </source>
</evidence>
<evidence type="ECO:0000256" key="2">
    <source>
        <dbReference type="ARBA" id="ARBA00006529"/>
    </source>
</evidence>
<dbReference type="PANTHER" id="PTHR44329:SF293">
    <property type="entry name" value="MITOGEN-ACTIVATED PROTEIN KINASE KINASE KINASE"/>
    <property type="match status" value="1"/>
</dbReference>
<accession>A0A0K8TLL2</accession>
<evidence type="ECO:0000256" key="6">
    <source>
        <dbReference type="ARBA" id="ARBA00022679"/>
    </source>
</evidence>
<evidence type="ECO:0000256" key="4">
    <source>
        <dbReference type="ARBA" id="ARBA00022443"/>
    </source>
</evidence>
<feature type="compositionally biased region" description="Low complexity" evidence="14">
    <location>
        <begin position="552"/>
        <end position="567"/>
    </location>
</feature>
<evidence type="ECO:0000256" key="10">
    <source>
        <dbReference type="ARBA" id="ARBA00022840"/>
    </source>
</evidence>
<comment type="similarity">
    <text evidence="2">Belongs to the protein kinase superfamily. STE Ser/Thr protein kinase family. MAP kinase kinase kinase subfamily.</text>
</comment>
<evidence type="ECO:0000256" key="5">
    <source>
        <dbReference type="ARBA" id="ARBA00022527"/>
    </source>
</evidence>
<dbReference type="PROSITE" id="PS00108">
    <property type="entry name" value="PROTEIN_KINASE_ST"/>
    <property type="match status" value="1"/>
</dbReference>
<keyword evidence="8" id="KW-0547">Nucleotide-binding</keyword>
<feature type="compositionally biased region" description="Acidic residues" evidence="14">
    <location>
        <begin position="488"/>
        <end position="499"/>
    </location>
</feature>
<keyword evidence="4" id="KW-0728">SH3 domain</keyword>
<dbReference type="InterPro" id="IPR000719">
    <property type="entry name" value="Prot_kinase_dom"/>
</dbReference>
<reference evidence="16" key="1">
    <citation type="journal article" date="2015" name="Insect Biochem. Mol. Biol.">
        <title>An insight into the sialome of the horse fly, Tabanus bromius.</title>
        <authorList>
            <person name="Ribeiro J.M."/>
            <person name="Kazimirova M."/>
            <person name="Takac P."/>
            <person name="Andersen J.F."/>
            <person name="Francischetti I.M."/>
        </authorList>
    </citation>
    <scope>NUCLEOTIDE SEQUENCE</scope>
</reference>
<keyword evidence="9" id="KW-0418">Kinase</keyword>
<feature type="region of interest" description="Disordered" evidence="14">
    <location>
        <begin position="664"/>
        <end position="701"/>
    </location>
</feature>
<dbReference type="GO" id="GO:0005524">
    <property type="term" value="F:ATP binding"/>
    <property type="evidence" value="ECO:0007669"/>
    <property type="project" value="UniProtKB-KW"/>
</dbReference>
<dbReference type="InterPro" id="IPR011009">
    <property type="entry name" value="Kinase-like_dom_sf"/>
</dbReference>
<evidence type="ECO:0000259" key="15">
    <source>
        <dbReference type="PROSITE" id="PS50011"/>
    </source>
</evidence>
<feature type="region of interest" description="Disordered" evidence="14">
    <location>
        <begin position="517"/>
        <end position="567"/>
    </location>
</feature>
<dbReference type="PROSITE" id="PS50011">
    <property type="entry name" value="PROTEIN_KINASE_DOM"/>
    <property type="match status" value="1"/>
</dbReference>
<evidence type="ECO:0000256" key="14">
    <source>
        <dbReference type="SAM" id="MobiDB-lite"/>
    </source>
</evidence>
<evidence type="ECO:0000256" key="8">
    <source>
        <dbReference type="ARBA" id="ARBA00022741"/>
    </source>
</evidence>
<proteinExistence type="evidence at transcript level"/>
<feature type="region of interest" description="Disordered" evidence="14">
    <location>
        <begin position="868"/>
        <end position="890"/>
    </location>
</feature>
<dbReference type="FunFam" id="1.10.510.10:FF:000076">
    <property type="entry name" value="Mitogen-activated protein kinase kinase kinase"/>
    <property type="match status" value="1"/>
</dbReference>
<feature type="region of interest" description="Disordered" evidence="14">
    <location>
        <begin position="611"/>
        <end position="648"/>
    </location>
</feature>
<name>A0A0K8TLL2_TABBR</name>
<feature type="compositionally biased region" description="Basic and acidic residues" evidence="14">
    <location>
        <begin position="626"/>
        <end position="638"/>
    </location>
</feature>
<feature type="compositionally biased region" description="Low complexity" evidence="14">
    <location>
        <begin position="517"/>
        <end position="530"/>
    </location>
</feature>
<feature type="region of interest" description="Disordered" evidence="14">
    <location>
        <begin position="452"/>
        <end position="499"/>
    </location>
</feature>
<feature type="compositionally biased region" description="Basic residues" evidence="14">
    <location>
        <begin position="870"/>
        <end position="881"/>
    </location>
</feature>
<feature type="compositionally biased region" description="Polar residues" evidence="14">
    <location>
        <begin position="452"/>
        <end position="463"/>
    </location>
</feature>
<keyword evidence="5" id="KW-0723">Serine/threonine-protein kinase</keyword>
<dbReference type="PANTHER" id="PTHR44329">
    <property type="entry name" value="SERINE/THREONINE-PROTEIN KINASE TNNI3K-RELATED"/>
    <property type="match status" value="1"/>
</dbReference>
<feature type="compositionally biased region" description="Basic and acidic residues" evidence="14">
    <location>
        <begin position="532"/>
        <end position="548"/>
    </location>
</feature>
<keyword evidence="10" id="KW-0067">ATP-binding</keyword>
<dbReference type="InterPro" id="IPR001245">
    <property type="entry name" value="Ser-Thr/Tyr_kinase_cat_dom"/>
</dbReference>
<dbReference type="SUPFAM" id="SSF56112">
    <property type="entry name" value="Protein kinase-like (PK-like)"/>
    <property type="match status" value="1"/>
</dbReference>